<dbReference type="AlphaFoldDB" id="A0A3L6R2B1"/>
<dbReference type="EMBL" id="PQIB02000010">
    <property type="protein sequence ID" value="RLM93375.1"/>
    <property type="molecule type" value="Genomic_DNA"/>
</dbReference>
<dbReference type="Proteomes" id="UP000275267">
    <property type="component" value="Unassembled WGS sequence"/>
</dbReference>
<sequence length="186" mass="21016">MGSPMGSFLGLVSEHNLESDSEESQSESTQVEEDLALLEVIKSVARKSKNLNQKRQRTSATASPASSTPGSDESHADDEGEGFLTAKAHYVETLENMWAKKKEFETFKENRKQERHDQIIALEKEKLELRKKDLELRKWIQDNTVMSTDISGMNAQQQKYFLSLQDEIFARRFGAGSGLVISYVLV</sequence>
<feature type="region of interest" description="Disordered" evidence="1">
    <location>
        <begin position="1"/>
        <end position="32"/>
    </location>
</feature>
<gene>
    <name evidence="2" type="ORF">C2845_PM08G17320</name>
</gene>
<dbReference type="STRING" id="4540.A0A3L6R2B1"/>
<comment type="caution">
    <text evidence="2">The sequence shown here is derived from an EMBL/GenBank/DDBJ whole genome shotgun (WGS) entry which is preliminary data.</text>
</comment>
<evidence type="ECO:0000313" key="2">
    <source>
        <dbReference type="EMBL" id="RLM93375.1"/>
    </source>
</evidence>
<keyword evidence="3" id="KW-1185">Reference proteome</keyword>
<organism evidence="2 3">
    <name type="scientific">Panicum miliaceum</name>
    <name type="common">Proso millet</name>
    <name type="synonym">Broomcorn millet</name>
    <dbReference type="NCBI Taxonomy" id="4540"/>
    <lineage>
        <taxon>Eukaryota</taxon>
        <taxon>Viridiplantae</taxon>
        <taxon>Streptophyta</taxon>
        <taxon>Embryophyta</taxon>
        <taxon>Tracheophyta</taxon>
        <taxon>Spermatophyta</taxon>
        <taxon>Magnoliopsida</taxon>
        <taxon>Liliopsida</taxon>
        <taxon>Poales</taxon>
        <taxon>Poaceae</taxon>
        <taxon>PACMAD clade</taxon>
        <taxon>Panicoideae</taxon>
        <taxon>Panicodae</taxon>
        <taxon>Paniceae</taxon>
        <taxon>Panicinae</taxon>
        <taxon>Panicum</taxon>
        <taxon>Panicum sect. Panicum</taxon>
    </lineage>
</organism>
<accession>A0A3L6R2B1</accession>
<feature type="compositionally biased region" description="Acidic residues" evidence="1">
    <location>
        <begin position="19"/>
        <end position="32"/>
    </location>
</feature>
<feature type="compositionally biased region" description="Basic residues" evidence="1">
    <location>
        <begin position="48"/>
        <end position="57"/>
    </location>
</feature>
<evidence type="ECO:0000313" key="3">
    <source>
        <dbReference type="Proteomes" id="UP000275267"/>
    </source>
</evidence>
<dbReference type="OrthoDB" id="681657at2759"/>
<feature type="compositionally biased region" description="Low complexity" evidence="1">
    <location>
        <begin position="58"/>
        <end position="69"/>
    </location>
</feature>
<feature type="region of interest" description="Disordered" evidence="1">
    <location>
        <begin position="48"/>
        <end position="79"/>
    </location>
</feature>
<protein>
    <submittedName>
        <fullName evidence="2">Uncharacterized protein</fullName>
    </submittedName>
</protein>
<name>A0A3L6R2B1_PANMI</name>
<proteinExistence type="predicted"/>
<reference evidence="3" key="1">
    <citation type="journal article" date="2019" name="Nat. Commun.">
        <title>The genome of broomcorn millet.</title>
        <authorList>
            <person name="Zou C."/>
            <person name="Miki D."/>
            <person name="Li D."/>
            <person name="Tang Q."/>
            <person name="Xiao L."/>
            <person name="Rajput S."/>
            <person name="Deng P."/>
            <person name="Jia W."/>
            <person name="Huang R."/>
            <person name="Zhang M."/>
            <person name="Sun Y."/>
            <person name="Hu J."/>
            <person name="Fu X."/>
            <person name="Schnable P.S."/>
            <person name="Li F."/>
            <person name="Zhang H."/>
            <person name="Feng B."/>
            <person name="Zhu X."/>
            <person name="Liu R."/>
            <person name="Schnable J.C."/>
            <person name="Zhu J.-K."/>
            <person name="Zhang H."/>
        </authorList>
    </citation>
    <scope>NUCLEOTIDE SEQUENCE [LARGE SCALE GENOMIC DNA]</scope>
</reference>
<evidence type="ECO:0000256" key="1">
    <source>
        <dbReference type="SAM" id="MobiDB-lite"/>
    </source>
</evidence>